<dbReference type="Proteomes" id="UP000007844">
    <property type="component" value="Chromosome"/>
</dbReference>
<comment type="subcellular location">
    <subcellularLocation>
        <location evidence="1">Membrane</location>
        <topology evidence="1">Multi-pass membrane protein</topology>
    </subcellularLocation>
</comment>
<dbReference type="Pfam" id="PF01699">
    <property type="entry name" value="Na_Ca_ex"/>
    <property type="match status" value="1"/>
</dbReference>
<evidence type="ECO:0000256" key="3">
    <source>
        <dbReference type="ARBA" id="ARBA00022989"/>
    </source>
</evidence>
<dbReference type="AlphaFoldDB" id="F3Z2R3"/>
<feature type="transmembrane region" description="Helical" evidence="5">
    <location>
        <begin position="178"/>
        <end position="196"/>
    </location>
</feature>
<keyword evidence="4 5" id="KW-0472">Membrane</keyword>
<feature type="transmembrane region" description="Helical" evidence="5">
    <location>
        <begin position="37"/>
        <end position="55"/>
    </location>
</feature>
<dbReference type="InterPro" id="IPR044880">
    <property type="entry name" value="NCX_ion-bd_dom_sf"/>
</dbReference>
<keyword evidence="2 5" id="KW-0812">Transmembrane</keyword>
<evidence type="ECO:0000256" key="5">
    <source>
        <dbReference type="SAM" id="Phobius"/>
    </source>
</evidence>
<dbReference type="InterPro" id="IPR004837">
    <property type="entry name" value="NaCa_Exmemb"/>
</dbReference>
<feature type="domain" description="Sodium/calcium exchanger membrane region" evidence="6">
    <location>
        <begin position="219"/>
        <end position="290"/>
    </location>
</feature>
<gene>
    <name evidence="7" type="ORF">Desaf_1901</name>
</gene>
<organism evidence="7 8">
    <name type="scientific">Desulfocurvibacter africanus subsp. africanus str. Walvis Bay</name>
    <dbReference type="NCBI Taxonomy" id="690850"/>
    <lineage>
        <taxon>Bacteria</taxon>
        <taxon>Pseudomonadati</taxon>
        <taxon>Thermodesulfobacteriota</taxon>
        <taxon>Desulfovibrionia</taxon>
        <taxon>Desulfovibrionales</taxon>
        <taxon>Desulfovibrionaceae</taxon>
        <taxon>Desulfocurvibacter</taxon>
    </lineage>
</organism>
<evidence type="ECO:0000256" key="1">
    <source>
        <dbReference type="ARBA" id="ARBA00004141"/>
    </source>
</evidence>
<feature type="transmembrane region" description="Helical" evidence="5">
    <location>
        <begin position="272"/>
        <end position="300"/>
    </location>
</feature>
<proteinExistence type="predicted"/>
<evidence type="ECO:0000256" key="4">
    <source>
        <dbReference type="ARBA" id="ARBA00023136"/>
    </source>
</evidence>
<dbReference type="GO" id="GO:0055085">
    <property type="term" value="P:transmembrane transport"/>
    <property type="evidence" value="ECO:0007669"/>
    <property type="project" value="InterPro"/>
</dbReference>
<evidence type="ECO:0000313" key="8">
    <source>
        <dbReference type="Proteomes" id="UP000007844"/>
    </source>
</evidence>
<name>F3Z2R3_DESAF</name>
<feature type="transmembrane region" description="Helical" evidence="5">
    <location>
        <begin position="129"/>
        <end position="148"/>
    </location>
</feature>
<evidence type="ECO:0000256" key="2">
    <source>
        <dbReference type="ARBA" id="ARBA00022692"/>
    </source>
</evidence>
<dbReference type="HOGENOM" id="CLU_920470_0_0_7"/>
<feature type="transmembrane region" description="Helical" evidence="5">
    <location>
        <begin position="208"/>
        <end position="228"/>
    </location>
</feature>
<evidence type="ECO:0000259" key="6">
    <source>
        <dbReference type="Pfam" id="PF01699"/>
    </source>
</evidence>
<dbReference type="GO" id="GO:0016020">
    <property type="term" value="C:membrane"/>
    <property type="evidence" value="ECO:0007669"/>
    <property type="project" value="UniProtKB-SubCell"/>
</dbReference>
<dbReference type="EMBL" id="CP003221">
    <property type="protein sequence ID" value="EGJ50230.1"/>
    <property type="molecule type" value="Genomic_DNA"/>
</dbReference>
<feature type="transmembrane region" description="Helical" evidence="5">
    <location>
        <begin position="61"/>
        <end position="83"/>
    </location>
</feature>
<keyword evidence="3 5" id="KW-1133">Transmembrane helix</keyword>
<accession>F3Z2R3</accession>
<reference evidence="7 8" key="1">
    <citation type="journal article" date="2011" name="J. Bacteriol.">
        <title>Genome sequence of the mercury-methylating and pleomorphic Desulfovibrio africanus Strain Walvis Bay.</title>
        <authorList>
            <person name="Brown S.D."/>
            <person name="Wall J.D."/>
            <person name="Kucken A.M."/>
            <person name="Gilmour C.C."/>
            <person name="Podar M."/>
            <person name="Brandt C.C."/>
            <person name="Teshima H."/>
            <person name="Detter J.C."/>
            <person name="Han C.S."/>
            <person name="Land M.L."/>
            <person name="Lucas S."/>
            <person name="Han J."/>
            <person name="Pennacchio L."/>
            <person name="Nolan M."/>
            <person name="Pitluck S."/>
            <person name="Woyke T."/>
            <person name="Goodwin L."/>
            <person name="Palumbo A.V."/>
            <person name="Elias D.A."/>
        </authorList>
    </citation>
    <scope>NUCLEOTIDE SEQUENCE [LARGE SCALE GENOMIC DNA]</scope>
    <source>
        <strain evidence="7 8">Walvis Bay</strain>
    </source>
</reference>
<sequence length="302" mass="32133">MSGPDSTPRNTGRKPRKVSPLSFTHLSGINMFEPLDAAAWLLVPAFFIVSALITGGNMTMAFMGAAGIVLIMFLVGASIEVLIESIKDIRGLGTMVGFITNGPEALCLLVGLLAGDVLFAASTPLGSNVVNPLMLLSAGLLTGTMAAVSRTRPRYTLLCILCTALTAVSFFLAGLSMWLWLLVAAAVSFGFFFLRPPEPGVEHHGEEALPKAWLVPAGLVVIAAGYFLDPIVTFTAQHSQAPKGLIGFFVLATLTSWPEFKSTLSLLRRRRPLAAILNITVSNITNLWLAMAGVTTHYALGF</sequence>
<protein>
    <submittedName>
        <fullName evidence="7">Sodium/calcium exchanger membrane region</fullName>
    </submittedName>
</protein>
<dbReference type="Gene3D" id="1.20.1420.30">
    <property type="entry name" value="NCX, central ion-binding region"/>
    <property type="match status" value="1"/>
</dbReference>
<evidence type="ECO:0000313" key="7">
    <source>
        <dbReference type="EMBL" id="EGJ50230.1"/>
    </source>
</evidence>
<keyword evidence="8" id="KW-1185">Reference proteome</keyword>
<dbReference type="KEGG" id="daf:Desaf_1901"/>
<dbReference type="eggNOG" id="COG0530">
    <property type="taxonomic scope" value="Bacteria"/>
</dbReference>
<dbReference type="STRING" id="690850.Desaf_1901"/>